<dbReference type="OMA" id="KWIRFVT"/>
<reference evidence="3" key="1">
    <citation type="submission" date="2020-12" db="UniProtKB">
        <authorList>
            <consortium name="WormBaseParasite"/>
        </authorList>
    </citation>
    <scope>IDENTIFICATION</scope>
    <source>
        <strain evidence="3">MHco3</strain>
    </source>
</reference>
<dbReference type="InterPro" id="IPR029162">
    <property type="entry name" value="InaF-motif"/>
</dbReference>
<evidence type="ECO:0000256" key="1">
    <source>
        <dbReference type="SAM" id="Phobius"/>
    </source>
</evidence>
<accession>A0A7I4YUS1</accession>
<feature type="transmembrane region" description="Helical" evidence="1">
    <location>
        <begin position="39"/>
        <end position="65"/>
    </location>
</feature>
<keyword evidence="1" id="KW-0472">Membrane</keyword>
<dbReference type="AlphaFoldDB" id="A0A7I4YUS1"/>
<dbReference type="PANTHER" id="PTHR34929:SF1">
    <property type="entry name" value="INAF MOTIF CONTAINING 2"/>
    <property type="match status" value="1"/>
</dbReference>
<sequence>YIMNNSTSNYSARLRSRTKQPVYTSDKRAKFAQRENKKWIRFVTVLGYIFFVSLPAVSLSVYYIYIWDPGYINKFPPEIANSSLPIHKATIQSTRLERNVNAVIMSSLEPPAQEQGALPLPSESPHRPDLAAILAEGSKSMESSAEIIKSPAGD</sequence>
<proteinExistence type="predicted"/>
<dbReference type="Proteomes" id="UP000025227">
    <property type="component" value="Unplaced"/>
</dbReference>
<dbReference type="PANTHER" id="PTHR34929">
    <property type="entry name" value="ZGC:153157"/>
    <property type="match status" value="1"/>
</dbReference>
<keyword evidence="1" id="KW-0812">Transmembrane</keyword>
<protein>
    <submittedName>
        <fullName evidence="3">InaF motif containing 2</fullName>
    </submittedName>
</protein>
<evidence type="ECO:0000313" key="2">
    <source>
        <dbReference type="Proteomes" id="UP000025227"/>
    </source>
</evidence>
<dbReference type="WBParaSite" id="HCON_00146490-00001">
    <property type="protein sequence ID" value="HCON_00146490-00001"/>
    <property type="gene ID" value="HCON_00146490"/>
</dbReference>
<dbReference type="Pfam" id="PF15018">
    <property type="entry name" value="InaF-motif"/>
    <property type="match status" value="1"/>
</dbReference>
<name>A0A7I4YUS1_HAECO</name>
<keyword evidence="1" id="KW-1133">Transmembrane helix</keyword>
<organism evidence="2 3">
    <name type="scientific">Haemonchus contortus</name>
    <name type="common">Barber pole worm</name>
    <dbReference type="NCBI Taxonomy" id="6289"/>
    <lineage>
        <taxon>Eukaryota</taxon>
        <taxon>Metazoa</taxon>
        <taxon>Ecdysozoa</taxon>
        <taxon>Nematoda</taxon>
        <taxon>Chromadorea</taxon>
        <taxon>Rhabditida</taxon>
        <taxon>Rhabditina</taxon>
        <taxon>Rhabditomorpha</taxon>
        <taxon>Strongyloidea</taxon>
        <taxon>Trichostrongylidae</taxon>
        <taxon>Haemonchus</taxon>
    </lineage>
</organism>
<evidence type="ECO:0000313" key="3">
    <source>
        <dbReference type="WBParaSite" id="HCON_00146490-00001"/>
    </source>
</evidence>
<keyword evidence="2" id="KW-1185">Reference proteome</keyword>
<dbReference type="OrthoDB" id="8113027at2759"/>